<dbReference type="EMBL" id="JAEKFT010000008">
    <property type="protein sequence ID" value="MBT0961375.1"/>
    <property type="molecule type" value="Genomic_DNA"/>
</dbReference>
<evidence type="ECO:0000313" key="2">
    <source>
        <dbReference type="Proteomes" id="UP000694660"/>
    </source>
</evidence>
<dbReference type="Gene3D" id="3.40.50.1000">
    <property type="entry name" value="HAD superfamily/HAD-like"/>
    <property type="match status" value="1"/>
</dbReference>
<dbReference type="SUPFAM" id="SSF56784">
    <property type="entry name" value="HAD-like"/>
    <property type="match status" value="1"/>
</dbReference>
<dbReference type="InterPro" id="IPR036412">
    <property type="entry name" value="HAD-like_sf"/>
</dbReference>
<organism evidence="1 2">
    <name type="scientific">Denitromonas iodatirespirans</name>
    <dbReference type="NCBI Taxonomy" id="2795389"/>
    <lineage>
        <taxon>Bacteria</taxon>
        <taxon>Pseudomonadati</taxon>
        <taxon>Pseudomonadota</taxon>
        <taxon>Betaproteobacteria</taxon>
        <taxon>Rhodocyclales</taxon>
        <taxon>Zoogloeaceae</taxon>
        <taxon>Denitromonas</taxon>
    </lineage>
</organism>
<dbReference type="PANTHER" id="PTHR43434">
    <property type="entry name" value="PHOSPHOGLYCOLATE PHOSPHATASE"/>
    <property type="match status" value="1"/>
</dbReference>
<dbReference type="InterPro" id="IPR050155">
    <property type="entry name" value="HAD-like_hydrolase_sf"/>
</dbReference>
<comment type="caution">
    <text evidence="1">The sequence shown here is derived from an EMBL/GenBank/DDBJ whole genome shotgun (WGS) entry which is preliminary data.</text>
</comment>
<dbReference type="InterPro" id="IPR023214">
    <property type="entry name" value="HAD_sf"/>
</dbReference>
<dbReference type="AlphaFoldDB" id="A0A944H8H2"/>
<keyword evidence="2" id="KW-1185">Reference proteome</keyword>
<dbReference type="NCBIfam" id="TIGR01549">
    <property type="entry name" value="HAD-SF-IA-v1"/>
    <property type="match status" value="1"/>
</dbReference>
<protein>
    <submittedName>
        <fullName evidence="1">HAD-IA family hydrolase</fullName>
    </submittedName>
</protein>
<evidence type="ECO:0000313" key="1">
    <source>
        <dbReference type="EMBL" id="MBT0961375.1"/>
    </source>
</evidence>
<keyword evidence="1" id="KW-0378">Hydrolase</keyword>
<dbReference type="GO" id="GO:0005829">
    <property type="term" value="C:cytosol"/>
    <property type="evidence" value="ECO:0007669"/>
    <property type="project" value="TreeGrafter"/>
</dbReference>
<dbReference type="GO" id="GO:0006281">
    <property type="term" value="P:DNA repair"/>
    <property type="evidence" value="ECO:0007669"/>
    <property type="project" value="TreeGrafter"/>
</dbReference>
<accession>A0A944H8H2</accession>
<dbReference type="RefSeq" id="WP_214361128.1">
    <property type="nucleotide sequence ID" value="NZ_JAEKFT010000008.1"/>
</dbReference>
<dbReference type="Gene3D" id="1.10.150.240">
    <property type="entry name" value="Putative phosphatase, domain 2"/>
    <property type="match status" value="1"/>
</dbReference>
<proteinExistence type="predicted"/>
<dbReference type="GO" id="GO:0008967">
    <property type="term" value="F:phosphoglycolate phosphatase activity"/>
    <property type="evidence" value="ECO:0007669"/>
    <property type="project" value="TreeGrafter"/>
</dbReference>
<dbReference type="InterPro" id="IPR023198">
    <property type="entry name" value="PGP-like_dom2"/>
</dbReference>
<dbReference type="InterPro" id="IPR006439">
    <property type="entry name" value="HAD-SF_hydro_IA"/>
</dbReference>
<dbReference type="InterPro" id="IPR041492">
    <property type="entry name" value="HAD_2"/>
</dbReference>
<dbReference type="Pfam" id="PF13419">
    <property type="entry name" value="HAD_2"/>
    <property type="match status" value="1"/>
</dbReference>
<name>A0A944H8H2_DENI1</name>
<dbReference type="SFLD" id="SFLDG01129">
    <property type="entry name" value="C1.5:_HAD__Beta-PGM__Phosphata"/>
    <property type="match status" value="1"/>
</dbReference>
<gene>
    <name evidence="1" type="ORF">I8J34_09315</name>
</gene>
<reference evidence="2" key="1">
    <citation type="journal article" date="2022" name="ISME J.">
        <title>Genetic and phylogenetic analysis of dissimilatory iodate-reducing bacteria identifies potential niches across the world's oceans.</title>
        <authorList>
            <person name="Reyes-Umana V."/>
            <person name="Henning Z."/>
            <person name="Lee K."/>
            <person name="Barnum T.P."/>
            <person name="Coates J.D."/>
        </authorList>
    </citation>
    <scope>NUCLEOTIDE SEQUENCE [LARGE SCALE GENOMIC DNA]</scope>
    <source>
        <strain evidence="2">IR12</strain>
    </source>
</reference>
<sequence>MPAKRYELIVFDWDGTLMDSAAAIVRAIQAACRDLGLPEPEDVRARHVIGLGLSDALSYAVPELTEARYAEMVARYRHHYLSRDQELVLFEGIDSTLKRLADGGWRLAVATGKSRVGLDRALAHTGLGAHFHATRCADECFSKPHPAMLEELMAELAVPAGRTLMIGDTTHDLLMAQNAGVDGLAVTFGAHEPATLASVPSVAQVATPGELDQWLLANA</sequence>
<dbReference type="PANTHER" id="PTHR43434:SF24">
    <property type="entry name" value="HYDROLASE-RELATED"/>
    <property type="match status" value="1"/>
</dbReference>
<dbReference type="SFLD" id="SFLDS00003">
    <property type="entry name" value="Haloacid_Dehalogenase"/>
    <property type="match status" value="1"/>
</dbReference>
<dbReference type="Proteomes" id="UP000694660">
    <property type="component" value="Unassembled WGS sequence"/>
</dbReference>